<proteinExistence type="predicted"/>
<accession>A0A7M6DRZ3</accession>
<evidence type="ECO:0000259" key="1">
    <source>
        <dbReference type="Pfam" id="PF25815"/>
    </source>
</evidence>
<reference evidence="2" key="1">
    <citation type="submission" date="2021-01" db="UniProtKB">
        <authorList>
            <consortium name="EnsemblMetazoa"/>
        </authorList>
    </citation>
    <scope>IDENTIFICATION</scope>
</reference>
<dbReference type="OrthoDB" id="10045715at2759"/>
<dbReference type="EnsemblMetazoa" id="CLYHEMT025704.1">
    <property type="protein sequence ID" value="CLYHEMP025704.1"/>
    <property type="gene ID" value="CLYHEMG025704"/>
</dbReference>
<keyword evidence="3" id="KW-1185">Reference proteome</keyword>
<feature type="domain" description="CTHRC1 C-terminal" evidence="1">
    <location>
        <begin position="8"/>
        <end position="131"/>
    </location>
</feature>
<organism evidence="2 3">
    <name type="scientific">Clytia hemisphaerica</name>
    <dbReference type="NCBI Taxonomy" id="252671"/>
    <lineage>
        <taxon>Eukaryota</taxon>
        <taxon>Metazoa</taxon>
        <taxon>Cnidaria</taxon>
        <taxon>Hydrozoa</taxon>
        <taxon>Hydroidolina</taxon>
        <taxon>Leptothecata</taxon>
        <taxon>Obeliida</taxon>
        <taxon>Clytiidae</taxon>
        <taxon>Clytia</taxon>
    </lineage>
</organism>
<dbReference type="Proteomes" id="UP000594262">
    <property type="component" value="Unplaced"/>
</dbReference>
<evidence type="ECO:0000313" key="2">
    <source>
        <dbReference type="EnsemblMetazoa" id="CLYHEMP025704.1"/>
    </source>
</evidence>
<evidence type="ECO:0000313" key="3">
    <source>
        <dbReference type="Proteomes" id="UP000594262"/>
    </source>
</evidence>
<dbReference type="InterPro" id="IPR057873">
    <property type="entry name" value="CTHRC1_C"/>
</dbReference>
<name>A0A7M6DRZ3_9CNID</name>
<sequence length="134" mass="15003">DGSIGGRHFKECAWKLSTHTNSGLLQDCKFNKSKNDSYLMVSISSNIYQGKAHACSRWFVTFDGNECSPYPIDHSYYRNTANDDYIPFTMKGVCKINKSGVVSVGYNVGKCFGHPLGDAYTGWNQVTRIVIEEL</sequence>
<protein>
    <recommendedName>
        <fullName evidence="1">CTHRC1 C-terminal domain-containing protein</fullName>
    </recommendedName>
</protein>
<dbReference type="Pfam" id="PF25815">
    <property type="entry name" value="CTHRC1_C"/>
    <property type="match status" value="1"/>
</dbReference>
<dbReference type="AlphaFoldDB" id="A0A7M6DRZ3"/>